<dbReference type="AlphaFoldDB" id="A0A165F128"/>
<accession>A0A165F128</accession>
<reference evidence="1 2" key="1">
    <citation type="journal article" date="2016" name="Mol. Biol. Evol.">
        <title>Comparative Genomics of Early-Diverging Mushroom-Forming Fungi Provides Insights into the Origins of Lignocellulose Decay Capabilities.</title>
        <authorList>
            <person name="Nagy L.G."/>
            <person name="Riley R."/>
            <person name="Tritt A."/>
            <person name="Adam C."/>
            <person name="Daum C."/>
            <person name="Floudas D."/>
            <person name="Sun H."/>
            <person name="Yadav J.S."/>
            <person name="Pangilinan J."/>
            <person name="Larsson K.H."/>
            <person name="Matsuura K."/>
            <person name="Barry K."/>
            <person name="Labutti K."/>
            <person name="Kuo R."/>
            <person name="Ohm R.A."/>
            <person name="Bhattacharya S.S."/>
            <person name="Shirouzu T."/>
            <person name="Yoshinaga Y."/>
            <person name="Martin F.M."/>
            <person name="Grigoriev I.V."/>
            <person name="Hibbett D.S."/>
        </authorList>
    </citation>
    <scope>NUCLEOTIDE SEQUENCE [LARGE SCALE GENOMIC DNA]</scope>
    <source>
        <strain evidence="1 2">HHB12733</strain>
    </source>
</reference>
<dbReference type="OrthoDB" id="3259198at2759"/>
<organism evidence="1 2">
    <name type="scientific">Calocera cornea HHB12733</name>
    <dbReference type="NCBI Taxonomy" id="1353952"/>
    <lineage>
        <taxon>Eukaryota</taxon>
        <taxon>Fungi</taxon>
        <taxon>Dikarya</taxon>
        <taxon>Basidiomycota</taxon>
        <taxon>Agaricomycotina</taxon>
        <taxon>Dacrymycetes</taxon>
        <taxon>Dacrymycetales</taxon>
        <taxon>Dacrymycetaceae</taxon>
        <taxon>Calocera</taxon>
    </lineage>
</organism>
<dbReference type="SUPFAM" id="SSF53098">
    <property type="entry name" value="Ribonuclease H-like"/>
    <property type="match status" value="1"/>
</dbReference>
<keyword evidence="2" id="KW-1185">Reference proteome</keyword>
<name>A0A165F128_9BASI</name>
<dbReference type="Proteomes" id="UP000076842">
    <property type="component" value="Unassembled WGS sequence"/>
</dbReference>
<dbReference type="EMBL" id="KV423986">
    <property type="protein sequence ID" value="KZT55965.1"/>
    <property type="molecule type" value="Genomic_DNA"/>
</dbReference>
<protein>
    <recommendedName>
        <fullName evidence="3">hAT-like transposase RNase-H fold domain-containing protein</fullName>
    </recommendedName>
</protein>
<evidence type="ECO:0000313" key="1">
    <source>
        <dbReference type="EMBL" id="KZT55965.1"/>
    </source>
</evidence>
<gene>
    <name evidence="1" type="ORF">CALCODRAFT_484386</name>
</gene>
<dbReference type="InParanoid" id="A0A165F128"/>
<dbReference type="InterPro" id="IPR012337">
    <property type="entry name" value="RNaseH-like_sf"/>
</dbReference>
<sequence length="121" mass="13990">MGIVNKIGWITTDNTSNNNTMMTALQQLIQEHATCPVAFDQESNHIQCMAHIYNLAVVDILKQLVQKPAFDRHSSLQKICVIWFWHFVVSLWLFGPLPHNVKHSRQHRAYNASFKPVRVQP</sequence>
<proteinExistence type="predicted"/>
<evidence type="ECO:0000313" key="2">
    <source>
        <dbReference type="Proteomes" id="UP000076842"/>
    </source>
</evidence>
<evidence type="ECO:0008006" key="3">
    <source>
        <dbReference type="Google" id="ProtNLM"/>
    </source>
</evidence>